<feature type="signal peptide" evidence="1">
    <location>
        <begin position="1"/>
        <end position="17"/>
    </location>
</feature>
<dbReference type="PATRIC" id="fig|1703772.3.peg.967"/>
<evidence type="ECO:0008006" key="4">
    <source>
        <dbReference type="Google" id="ProtNLM"/>
    </source>
</evidence>
<proteinExistence type="predicted"/>
<dbReference type="InterPro" id="IPR026444">
    <property type="entry name" value="Secre_tail"/>
</dbReference>
<dbReference type="EMBL" id="LJNI01000026">
    <property type="protein sequence ID" value="KPJ73820.1"/>
    <property type="molecule type" value="Genomic_DNA"/>
</dbReference>
<dbReference type="SUPFAM" id="SSF50939">
    <property type="entry name" value="Sialidases"/>
    <property type="match status" value="1"/>
</dbReference>
<dbReference type="CDD" id="cd15482">
    <property type="entry name" value="Sialidase_non-viral"/>
    <property type="match status" value="1"/>
</dbReference>
<comment type="caution">
    <text evidence="2">The sequence shown here is derived from an EMBL/GenBank/DDBJ whole genome shotgun (WGS) entry which is preliminary data.</text>
</comment>
<name>A0A0S7YI43_UNCT6</name>
<protein>
    <recommendedName>
        <fullName evidence="4">Secretion system C-terminal sorting domain-containing protein</fullName>
    </recommendedName>
</protein>
<reference evidence="2 3" key="1">
    <citation type="journal article" date="2015" name="Microbiome">
        <title>Genomic resolution of linkages in carbon, nitrogen, and sulfur cycling among widespread estuary sediment bacteria.</title>
        <authorList>
            <person name="Baker B.J."/>
            <person name="Lazar C.S."/>
            <person name="Teske A.P."/>
            <person name="Dick G.J."/>
        </authorList>
    </citation>
    <scope>NUCLEOTIDE SEQUENCE [LARGE SCALE GENOMIC DNA]</scope>
    <source>
        <strain evidence="2">DG_78</strain>
    </source>
</reference>
<evidence type="ECO:0000313" key="3">
    <source>
        <dbReference type="Proteomes" id="UP000051012"/>
    </source>
</evidence>
<gene>
    <name evidence="2" type="ORF">AMJ52_02945</name>
</gene>
<evidence type="ECO:0000313" key="2">
    <source>
        <dbReference type="EMBL" id="KPJ73820.1"/>
    </source>
</evidence>
<evidence type="ECO:0000256" key="1">
    <source>
        <dbReference type="SAM" id="SignalP"/>
    </source>
</evidence>
<dbReference type="Proteomes" id="UP000051012">
    <property type="component" value="Unassembled WGS sequence"/>
</dbReference>
<sequence>MKKCAIILMVMVGLCMASSGSVRYPMPREGTVAPENLVRAPSQGRGVQIGVVGDSRSILGPAGKNIVVSSDGTIAVLYGSQYEPYNADTPFDGITITYSLDMGQTWNAYGPIAVTTPPFRRAYSGIDGCENFHESQGNTFFAWMEAPYGYATCPLYCMLDENVPSLPSFSVPVLLSDDIFPWMPCPAVDPENNQHIIVTGWSYLSGGNNNLYYWESFDGGYTWTDTSLMSATVEDSLIDAGHLRWGKDGYGIFVYHDAGEDHVNRIVYYTETTDSGATWSDPDSVYPLSYINLWWHEFDVEVCRDLDGNNFPVMVHNDSEAGGFTNLFYPDPDDPGGPGAWNWQIINLDAYVNGNYSWAGTTWTVTVGRNSNGGMNVAYEPNLDVILVGFRANYEINPPPVDWEDGDYLGGYVSYNGGRDWRVTRPLTGLIDNPATYAPPIEMAHRLMWTGGEYITLWAFTVWTHGGTQHNMPLYFERGRVLPIRVPGIVEYVDDEVLSEIGMTITPTITKTGGCSVAFTILKSSDVSLQVYDAAGRLVATEFNGHLERGIHTLALDTSGLVNGVYIVLVKAAEEFHVGKLVVTR</sequence>
<dbReference type="NCBIfam" id="TIGR04183">
    <property type="entry name" value="Por_Secre_tail"/>
    <property type="match status" value="1"/>
</dbReference>
<dbReference type="InterPro" id="IPR036278">
    <property type="entry name" value="Sialidase_sf"/>
</dbReference>
<dbReference type="Gene3D" id="2.120.10.10">
    <property type="match status" value="1"/>
</dbReference>
<accession>A0A0S7YI43</accession>
<feature type="chain" id="PRO_5006640637" description="Secretion system C-terminal sorting domain-containing protein" evidence="1">
    <location>
        <begin position="18"/>
        <end position="585"/>
    </location>
</feature>
<organism evidence="2 3">
    <name type="scientific">candidate division TA06 bacterium DG_78</name>
    <dbReference type="NCBI Taxonomy" id="1703772"/>
    <lineage>
        <taxon>Bacteria</taxon>
        <taxon>Bacteria division TA06</taxon>
    </lineage>
</organism>
<dbReference type="AlphaFoldDB" id="A0A0S7YI43"/>
<keyword evidence="1" id="KW-0732">Signal</keyword>